<protein>
    <recommendedName>
        <fullName evidence="2">Endonuclease/exonuclease/phosphatase domain-containing protein</fullName>
    </recommendedName>
</protein>
<dbReference type="SUPFAM" id="SSF56219">
    <property type="entry name" value="DNase I-like"/>
    <property type="match status" value="1"/>
</dbReference>
<dbReference type="Gene3D" id="3.60.10.10">
    <property type="entry name" value="Endonuclease/exonuclease/phosphatase"/>
    <property type="match status" value="1"/>
</dbReference>
<evidence type="ECO:0000313" key="1">
    <source>
        <dbReference type="EnsemblMetazoa" id="Aqu2.1.44651_001"/>
    </source>
</evidence>
<dbReference type="EnsemblMetazoa" id="Aqu2.1.44651_001">
    <property type="protein sequence ID" value="Aqu2.1.44651_001"/>
    <property type="gene ID" value="Aqu2.1.44651"/>
</dbReference>
<accession>A0A1X7VXM4</accession>
<name>A0A1X7VXM4_AMPQE</name>
<dbReference type="AlphaFoldDB" id="A0A1X7VXM4"/>
<dbReference type="InParanoid" id="A0A1X7VXM4"/>
<proteinExistence type="predicted"/>
<reference evidence="1" key="1">
    <citation type="submission" date="2017-05" db="UniProtKB">
        <authorList>
            <consortium name="EnsemblMetazoa"/>
        </authorList>
    </citation>
    <scope>IDENTIFICATION</scope>
</reference>
<dbReference type="InterPro" id="IPR036691">
    <property type="entry name" value="Endo/exonu/phosph_ase_sf"/>
</dbReference>
<sequence length="281" mass="31210">MTPPTVRVPSNLSTDPPAMISAESVPTLPIPPPIPMTLAGLNNQTVAPTIGPVNASSLAFSTHDEQSVSNAPPSVLPSRLGHDYLIVPPSLPTPLDPLHLSPLATHHCLLWPLPRAVAPRCITWHDLNPNLSENDFSTDIDFNINFICFNMRGFKSNFNDLYYLCNSSPSIILLSEHWLYNHESSKLNSVHPDYLVYSTSTPMKESWSYMLPRNIRGHGGVAILWHKSYEFVSTLKHPKTERIIGIRVNTGLWSAVVFSLYLPTRSGCTTDFIKCLDILDS</sequence>
<evidence type="ECO:0008006" key="2">
    <source>
        <dbReference type="Google" id="ProtNLM"/>
    </source>
</evidence>
<organism evidence="1">
    <name type="scientific">Amphimedon queenslandica</name>
    <name type="common">Sponge</name>
    <dbReference type="NCBI Taxonomy" id="400682"/>
    <lineage>
        <taxon>Eukaryota</taxon>
        <taxon>Metazoa</taxon>
        <taxon>Porifera</taxon>
        <taxon>Demospongiae</taxon>
        <taxon>Heteroscleromorpha</taxon>
        <taxon>Haplosclerida</taxon>
        <taxon>Niphatidae</taxon>
        <taxon>Amphimedon</taxon>
    </lineage>
</organism>